<organism evidence="1 2">
    <name type="scientific">Prauserella rugosa</name>
    <dbReference type="NCBI Taxonomy" id="43354"/>
    <lineage>
        <taxon>Bacteria</taxon>
        <taxon>Bacillati</taxon>
        <taxon>Actinomycetota</taxon>
        <taxon>Actinomycetes</taxon>
        <taxon>Pseudonocardiales</taxon>
        <taxon>Pseudonocardiaceae</taxon>
        <taxon>Prauserella</taxon>
    </lineage>
</organism>
<dbReference type="OrthoDB" id="5540942at2"/>
<reference evidence="1 2" key="1">
    <citation type="submission" date="2019-07" db="EMBL/GenBank/DDBJ databases">
        <title>R&amp;d 2014.</title>
        <authorList>
            <person name="Klenk H.-P."/>
        </authorList>
    </citation>
    <scope>NUCLEOTIDE SEQUENCE [LARGE SCALE GENOMIC DNA]</scope>
    <source>
        <strain evidence="1 2">DSM 43194</strain>
    </source>
</reference>
<dbReference type="Proteomes" id="UP000317303">
    <property type="component" value="Unassembled WGS sequence"/>
</dbReference>
<name>A0A660CBB8_9PSEU</name>
<evidence type="ECO:0000313" key="2">
    <source>
        <dbReference type="Proteomes" id="UP000317303"/>
    </source>
</evidence>
<dbReference type="EMBL" id="VLJV01000001">
    <property type="protein sequence ID" value="TWH20848.1"/>
    <property type="molecule type" value="Genomic_DNA"/>
</dbReference>
<accession>A0A660CBB8</accession>
<dbReference type="AlphaFoldDB" id="A0A660CBB8"/>
<proteinExistence type="predicted"/>
<protein>
    <submittedName>
        <fullName evidence="1">Uncharacterized protein</fullName>
    </submittedName>
</protein>
<dbReference type="RefSeq" id="WP_030531568.1">
    <property type="nucleotide sequence ID" value="NZ_JOIJ01000005.1"/>
</dbReference>
<sequence length="134" mass="14207">MTTPPTESGPRPLGLDSPARVPALRTAVAPLEQAVGDRVEVAVDRLDRLGQWIVLFGTMRDPDGGRPDFAGTAFERQAANGQLSDLYVALVKAPDGQNSGWELRECAIGPTDVAWANWAAEHSVPPELFGSSAG</sequence>
<gene>
    <name evidence="1" type="ORF">JD82_02697</name>
</gene>
<evidence type="ECO:0000313" key="1">
    <source>
        <dbReference type="EMBL" id="TWH20848.1"/>
    </source>
</evidence>
<comment type="caution">
    <text evidence="1">The sequence shown here is derived from an EMBL/GenBank/DDBJ whole genome shotgun (WGS) entry which is preliminary data.</text>
</comment>
<keyword evidence="2" id="KW-1185">Reference proteome</keyword>